<dbReference type="GO" id="GO:0102318">
    <property type="term" value="F:2-deoxystreptamine glucosyltransferase activity"/>
    <property type="evidence" value="ECO:0007669"/>
    <property type="project" value="UniProtKB-EC"/>
</dbReference>
<proteinExistence type="predicted"/>
<sequence length="369" mass="42337">MKICFLTNSNLKKHANMKRAFSMSKYLVEAGHQATIILQHHEENLKAAEIYPGIEYLYYEQGTTLSENREKRAMIKSRHDDVIVVCGNSARNFVWRFGKSRPLMVLDHPEVMSAFEEFSYLKRCFEYLREWIELFLFDGHLAVSRYIERRLQKRLNLLHLNAEVLYSPFAAEEDLKSWNPVAAKSIREQYGKKMVLYLGSFFAAYGFYEILHAAARLRQVRNDFVIVMAGAGPELEGGQAFIAENDLQETVSFPGFLSGETMKNYLHAAHAFICPLADTVRDWARSPGKIYMYAATRHPIVTCKIGEAADTLGEAGFYYEQGDVDSLANQISLTLDRDDSPVEGIDYERLFSKSRTKEFLAWLHESFGL</sequence>
<keyword evidence="2" id="KW-1185">Reference proteome</keyword>
<reference evidence="1 2" key="1">
    <citation type="submission" date="2019-02" db="EMBL/GenBank/DDBJ databases">
        <title>Deep-cultivation of Planctomycetes and their phenomic and genomic characterization uncovers novel biology.</title>
        <authorList>
            <person name="Wiegand S."/>
            <person name="Jogler M."/>
            <person name="Boedeker C."/>
            <person name="Pinto D."/>
            <person name="Vollmers J."/>
            <person name="Rivas-Marin E."/>
            <person name="Kohn T."/>
            <person name="Peeters S.H."/>
            <person name="Heuer A."/>
            <person name="Rast P."/>
            <person name="Oberbeckmann S."/>
            <person name="Bunk B."/>
            <person name="Jeske O."/>
            <person name="Meyerdierks A."/>
            <person name="Storesund J.E."/>
            <person name="Kallscheuer N."/>
            <person name="Luecker S."/>
            <person name="Lage O.M."/>
            <person name="Pohl T."/>
            <person name="Merkel B.J."/>
            <person name="Hornburger P."/>
            <person name="Mueller R.-W."/>
            <person name="Bruemmer F."/>
            <person name="Labrenz M."/>
            <person name="Spormann A.M."/>
            <person name="Op Den Camp H."/>
            <person name="Overmann J."/>
            <person name="Amann R."/>
            <person name="Jetten M.S.M."/>
            <person name="Mascher T."/>
            <person name="Medema M.H."/>
            <person name="Devos D.P."/>
            <person name="Kaster A.-K."/>
            <person name="Ovreas L."/>
            <person name="Rohde M."/>
            <person name="Galperin M.Y."/>
            <person name="Jogler C."/>
        </authorList>
    </citation>
    <scope>NUCLEOTIDE SEQUENCE [LARGE SCALE GENOMIC DNA]</scope>
    <source>
        <strain evidence="1 2">Pla144</strain>
    </source>
</reference>
<dbReference type="CDD" id="cd03801">
    <property type="entry name" value="GT4_PimA-like"/>
    <property type="match status" value="1"/>
</dbReference>
<dbReference type="EMBL" id="SJPS01000002">
    <property type="protein sequence ID" value="TWU28096.1"/>
    <property type="molecule type" value="Genomic_DNA"/>
</dbReference>
<protein>
    <submittedName>
        <fullName evidence="1">2-deoxystreptamine glucosyltransferase</fullName>
        <ecNumber evidence="1">2.4.1.284</ecNumber>
    </submittedName>
</protein>
<keyword evidence="1" id="KW-0328">Glycosyltransferase</keyword>
<keyword evidence="1" id="KW-0808">Transferase</keyword>
<accession>A0A5C6CYM5</accession>
<dbReference type="PANTHER" id="PTHR12526">
    <property type="entry name" value="GLYCOSYLTRANSFERASE"/>
    <property type="match status" value="1"/>
</dbReference>
<dbReference type="Pfam" id="PF13692">
    <property type="entry name" value="Glyco_trans_1_4"/>
    <property type="match status" value="1"/>
</dbReference>
<gene>
    <name evidence="1" type="primary">kanF_1</name>
    <name evidence="1" type="ORF">Pla144_13830</name>
</gene>
<dbReference type="AlphaFoldDB" id="A0A5C6CYM5"/>
<dbReference type="Proteomes" id="UP000318437">
    <property type="component" value="Unassembled WGS sequence"/>
</dbReference>
<name>A0A5C6CYM5_9BACT</name>
<dbReference type="OrthoDB" id="1100400at2"/>
<comment type="caution">
    <text evidence="1">The sequence shown here is derived from an EMBL/GenBank/DDBJ whole genome shotgun (WGS) entry which is preliminary data.</text>
</comment>
<evidence type="ECO:0000313" key="2">
    <source>
        <dbReference type="Proteomes" id="UP000318437"/>
    </source>
</evidence>
<dbReference type="SUPFAM" id="SSF53756">
    <property type="entry name" value="UDP-Glycosyltransferase/glycogen phosphorylase"/>
    <property type="match status" value="1"/>
</dbReference>
<dbReference type="Gene3D" id="3.40.50.2000">
    <property type="entry name" value="Glycogen Phosphorylase B"/>
    <property type="match status" value="2"/>
</dbReference>
<dbReference type="EC" id="2.4.1.284" evidence="1"/>
<organism evidence="1 2">
    <name type="scientific">Bythopirellula polymerisocia</name>
    <dbReference type="NCBI Taxonomy" id="2528003"/>
    <lineage>
        <taxon>Bacteria</taxon>
        <taxon>Pseudomonadati</taxon>
        <taxon>Planctomycetota</taxon>
        <taxon>Planctomycetia</taxon>
        <taxon>Pirellulales</taxon>
        <taxon>Lacipirellulaceae</taxon>
        <taxon>Bythopirellula</taxon>
    </lineage>
</organism>
<evidence type="ECO:0000313" key="1">
    <source>
        <dbReference type="EMBL" id="TWU28096.1"/>
    </source>
</evidence>